<keyword evidence="2" id="KW-1185">Reference proteome</keyword>
<reference evidence="1" key="1">
    <citation type="submission" date="2021-06" db="EMBL/GenBank/DDBJ databases">
        <authorList>
            <person name="Kallberg Y."/>
            <person name="Tangrot J."/>
            <person name="Rosling A."/>
        </authorList>
    </citation>
    <scope>NUCLEOTIDE SEQUENCE</scope>
    <source>
        <strain evidence="1">CL356</strain>
    </source>
</reference>
<gene>
    <name evidence="1" type="ORF">ACOLOM_LOCUS4143</name>
</gene>
<accession>A0ACA9LL33</accession>
<organism evidence="1 2">
    <name type="scientific">Acaulospora colombiana</name>
    <dbReference type="NCBI Taxonomy" id="27376"/>
    <lineage>
        <taxon>Eukaryota</taxon>
        <taxon>Fungi</taxon>
        <taxon>Fungi incertae sedis</taxon>
        <taxon>Mucoromycota</taxon>
        <taxon>Glomeromycotina</taxon>
        <taxon>Glomeromycetes</taxon>
        <taxon>Diversisporales</taxon>
        <taxon>Acaulosporaceae</taxon>
        <taxon>Acaulospora</taxon>
    </lineage>
</organism>
<evidence type="ECO:0000313" key="2">
    <source>
        <dbReference type="Proteomes" id="UP000789525"/>
    </source>
</evidence>
<sequence>MESVLSFLCVCRNRRKEEPEIHENRIANLGSIASHGIYIEPWEQETSHQVNNNRFNEQHFETVNMFRDCEEEKSSRFWCNTCARKYFSKGFSDWTSGSAEIDTIIRESQLNSRNVSQVIEWIPYKKLKGLKPIGEGGFSVVYSTIWSDGPLDYWDEKVEELSRRKNYRVALKRLKITSDSRQMLNEGLGDQRLLDCPRLRD</sequence>
<comment type="caution">
    <text evidence="1">The sequence shown here is derived from an EMBL/GenBank/DDBJ whole genome shotgun (WGS) entry which is preliminary data.</text>
</comment>
<protein>
    <submittedName>
        <fullName evidence="1">13251_t:CDS:1</fullName>
    </submittedName>
</protein>
<proteinExistence type="predicted"/>
<dbReference type="Proteomes" id="UP000789525">
    <property type="component" value="Unassembled WGS sequence"/>
</dbReference>
<dbReference type="EMBL" id="CAJVPT010006603">
    <property type="protein sequence ID" value="CAG8532779.1"/>
    <property type="molecule type" value="Genomic_DNA"/>
</dbReference>
<evidence type="ECO:0000313" key="1">
    <source>
        <dbReference type="EMBL" id="CAG8532779.1"/>
    </source>
</evidence>
<name>A0ACA9LL33_9GLOM</name>